<reference evidence="1" key="1">
    <citation type="journal article" date="2014" name="Front. Microbiol.">
        <title>High frequency of phylogenetically diverse reductive dehalogenase-homologous genes in deep subseafloor sedimentary metagenomes.</title>
        <authorList>
            <person name="Kawai M."/>
            <person name="Futagami T."/>
            <person name="Toyoda A."/>
            <person name="Takaki Y."/>
            <person name="Nishi S."/>
            <person name="Hori S."/>
            <person name="Arai W."/>
            <person name="Tsubouchi T."/>
            <person name="Morono Y."/>
            <person name="Uchiyama I."/>
            <person name="Ito T."/>
            <person name="Fujiyama A."/>
            <person name="Inagaki F."/>
            <person name="Takami H."/>
        </authorList>
    </citation>
    <scope>NUCLEOTIDE SEQUENCE</scope>
    <source>
        <strain evidence="1">Expedition CK06-06</strain>
    </source>
</reference>
<evidence type="ECO:0000313" key="1">
    <source>
        <dbReference type="EMBL" id="GAH82574.1"/>
    </source>
</evidence>
<accession>X1JWE2</accession>
<name>X1JWE2_9ZZZZ</name>
<proteinExistence type="predicted"/>
<protein>
    <submittedName>
        <fullName evidence="1">Uncharacterized protein</fullName>
    </submittedName>
</protein>
<sequence>MIFNKIREIEIIETEELFLKRFIKINIDLNNIINCV</sequence>
<dbReference type="AlphaFoldDB" id="X1JWE2"/>
<dbReference type="EMBL" id="BARU01040891">
    <property type="protein sequence ID" value="GAH82574.1"/>
    <property type="molecule type" value="Genomic_DNA"/>
</dbReference>
<gene>
    <name evidence="1" type="ORF">S03H2_63159</name>
</gene>
<organism evidence="1">
    <name type="scientific">marine sediment metagenome</name>
    <dbReference type="NCBI Taxonomy" id="412755"/>
    <lineage>
        <taxon>unclassified sequences</taxon>
        <taxon>metagenomes</taxon>
        <taxon>ecological metagenomes</taxon>
    </lineage>
</organism>
<feature type="non-terminal residue" evidence="1">
    <location>
        <position position="36"/>
    </location>
</feature>
<comment type="caution">
    <text evidence="1">The sequence shown here is derived from an EMBL/GenBank/DDBJ whole genome shotgun (WGS) entry which is preliminary data.</text>
</comment>